<evidence type="ECO:0000313" key="4">
    <source>
        <dbReference type="Proteomes" id="UP000743899"/>
    </source>
</evidence>
<dbReference type="Gene3D" id="1.10.10.10">
    <property type="entry name" value="Winged helix-like DNA-binding domain superfamily/Winged helix DNA-binding domain"/>
    <property type="match status" value="1"/>
</dbReference>
<dbReference type="PANTHER" id="PTHR42942:SF1">
    <property type="entry name" value="ALKYLTRANSFERASE-LIKE PROTEIN 1"/>
    <property type="match status" value="1"/>
</dbReference>
<dbReference type="RefSeq" id="WP_161921904.1">
    <property type="nucleotide sequence ID" value="NZ_JAACYS010000122.1"/>
</dbReference>
<gene>
    <name evidence="3" type="ORF">GW534_15645</name>
</gene>
<evidence type="ECO:0000313" key="3">
    <source>
        <dbReference type="EMBL" id="NCU19083.1"/>
    </source>
</evidence>
<protein>
    <submittedName>
        <fullName evidence="3">MGMT family protein</fullName>
    </submittedName>
</protein>
<keyword evidence="1" id="KW-0227">DNA damage</keyword>
<accession>A0ABX0A6L7</accession>
<proteinExistence type="predicted"/>
<dbReference type="SUPFAM" id="SSF46767">
    <property type="entry name" value="Methylated DNA-protein cysteine methyltransferase, C-terminal domain"/>
    <property type="match status" value="1"/>
</dbReference>
<sequence length="108" mass="12510">MTPFTESVIRIIKSIPTGKVMTYGQIAKLAGNSRGARQVVHILHSMSEKYELPWHRVINSKGEISIKDEASRFEQITLLLNEGIEFDLYERIDLEVYQYHPPSNFLFK</sequence>
<evidence type="ECO:0000259" key="2">
    <source>
        <dbReference type="Pfam" id="PF01035"/>
    </source>
</evidence>
<dbReference type="InterPro" id="IPR036388">
    <property type="entry name" value="WH-like_DNA-bd_sf"/>
</dbReference>
<dbReference type="PANTHER" id="PTHR42942">
    <property type="entry name" value="6-O-METHYLGUANINE DNA METHYLTRANSFERASE"/>
    <property type="match status" value="1"/>
</dbReference>
<name>A0ABX0A6L7_9BACI</name>
<organism evidence="3 4">
    <name type="scientific">Pallidibacillus pasinlerensis</name>
    <dbReference type="NCBI Taxonomy" id="2703818"/>
    <lineage>
        <taxon>Bacteria</taxon>
        <taxon>Bacillati</taxon>
        <taxon>Bacillota</taxon>
        <taxon>Bacilli</taxon>
        <taxon>Bacillales</taxon>
        <taxon>Bacillaceae</taxon>
        <taxon>Pallidibacillus</taxon>
    </lineage>
</organism>
<dbReference type="Proteomes" id="UP000743899">
    <property type="component" value="Unassembled WGS sequence"/>
</dbReference>
<dbReference type="Pfam" id="PF01035">
    <property type="entry name" value="DNA_binding_1"/>
    <property type="match status" value="1"/>
</dbReference>
<reference evidence="3 4" key="1">
    <citation type="submission" date="2020-01" db="EMBL/GenBank/DDBJ databases">
        <title>A novel Bacillus sp. from Pasinler.</title>
        <authorList>
            <person name="Adiguzel A."/>
            <person name="Ay H."/>
            <person name="Baltaci M.O."/>
        </authorList>
    </citation>
    <scope>NUCLEOTIDE SEQUENCE [LARGE SCALE GENOMIC DNA]</scope>
    <source>
        <strain evidence="3 4">P1</strain>
    </source>
</reference>
<dbReference type="CDD" id="cd06445">
    <property type="entry name" value="ATase"/>
    <property type="match status" value="1"/>
</dbReference>
<evidence type="ECO:0000256" key="1">
    <source>
        <dbReference type="ARBA" id="ARBA00022763"/>
    </source>
</evidence>
<dbReference type="EMBL" id="JAACYS010000122">
    <property type="protein sequence ID" value="NCU19083.1"/>
    <property type="molecule type" value="Genomic_DNA"/>
</dbReference>
<dbReference type="InterPro" id="IPR014048">
    <property type="entry name" value="MethylDNA_cys_MeTrfase_DNA-bd"/>
</dbReference>
<comment type="caution">
    <text evidence="3">The sequence shown here is derived from an EMBL/GenBank/DDBJ whole genome shotgun (WGS) entry which is preliminary data.</text>
</comment>
<dbReference type="InterPro" id="IPR052520">
    <property type="entry name" value="ATL_DNA_repair"/>
</dbReference>
<keyword evidence="4" id="KW-1185">Reference proteome</keyword>
<feature type="domain" description="Methylated-DNA-[protein]-cysteine S-methyltransferase DNA binding" evidence="2">
    <location>
        <begin position="3"/>
        <end position="83"/>
    </location>
</feature>
<dbReference type="InterPro" id="IPR036217">
    <property type="entry name" value="MethylDNA_cys_MeTrfase_DNAb"/>
</dbReference>